<dbReference type="PANTHER" id="PTHR38248:SF2">
    <property type="entry name" value="FUNK1 11"/>
    <property type="match status" value="1"/>
</dbReference>
<reference evidence="2 3" key="1">
    <citation type="journal article" date="2012" name="Science">
        <title>The Paleozoic origin of enzymatic lignin decomposition reconstructed from 31 fungal genomes.</title>
        <authorList>
            <person name="Floudas D."/>
            <person name="Binder M."/>
            <person name="Riley R."/>
            <person name="Barry K."/>
            <person name="Blanchette R.A."/>
            <person name="Henrissat B."/>
            <person name="Martinez A.T."/>
            <person name="Otillar R."/>
            <person name="Spatafora J.W."/>
            <person name="Yadav J.S."/>
            <person name="Aerts A."/>
            <person name="Benoit I."/>
            <person name="Boyd A."/>
            <person name="Carlson A."/>
            <person name="Copeland A."/>
            <person name="Coutinho P.M."/>
            <person name="de Vries R.P."/>
            <person name="Ferreira P."/>
            <person name="Findley K."/>
            <person name="Foster B."/>
            <person name="Gaskell J."/>
            <person name="Glotzer D."/>
            <person name="Gorecki P."/>
            <person name="Heitman J."/>
            <person name="Hesse C."/>
            <person name="Hori C."/>
            <person name="Igarashi K."/>
            <person name="Jurgens J.A."/>
            <person name="Kallen N."/>
            <person name="Kersten P."/>
            <person name="Kohler A."/>
            <person name="Kuees U."/>
            <person name="Kumar T.K.A."/>
            <person name="Kuo A."/>
            <person name="LaButti K."/>
            <person name="Larrondo L.F."/>
            <person name="Lindquist E."/>
            <person name="Ling A."/>
            <person name="Lombard V."/>
            <person name="Lucas S."/>
            <person name="Lundell T."/>
            <person name="Martin R."/>
            <person name="McLaughlin D.J."/>
            <person name="Morgenstern I."/>
            <person name="Morin E."/>
            <person name="Murat C."/>
            <person name="Nagy L.G."/>
            <person name="Nolan M."/>
            <person name="Ohm R.A."/>
            <person name="Patyshakuliyeva A."/>
            <person name="Rokas A."/>
            <person name="Ruiz-Duenas F.J."/>
            <person name="Sabat G."/>
            <person name="Salamov A."/>
            <person name="Samejima M."/>
            <person name="Schmutz J."/>
            <person name="Slot J.C."/>
            <person name="St John F."/>
            <person name="Stenlid J."/>
            <person name="Sun H."/>
            <person name="Sun S."/>
            <person name="Syed K."/>
            <person name="Tsang A."/>
            <person name="Wiebenga A."/>
            <person name="Young D."/>
            <person name="Pisabarro A."/>
            <person name="Eastwood D.C."/>
            <person name="Martin F."/>
            <person name="Cullen D."/>
            <person name="Grigoriev I.V."/>
            <person name="Hibbett D.S."/>
        </authorList>
    </citation>
    <scope>NUCLEOTIDE SEQUENCE</scope>
    <source>
        <strain evidence="3">FP-58527</strain>
    </source>
</reference>
<feature type="domain" description="Protein kinase" evidence="1">
    <location>
        <begin position="1"/>
        <end position="234"/>
    </location>
</feature>
<dbReference type="PANTHER" id="PTHR38248">
    <property type="entry name" value="FUNK1 6"/>
    <property type="match status" value="1"/>
</dbReference>
<gene>
    <name evidence="2" type="ORF">FOMPIDRAFT_1115985</name>
</gene>
<dbReference type="SUPFAM" id="SSF56112">
    <property type="entry name" value="Protein kinase-like (PK-like)"/>
    <property type="match status" value="1"/>
</dbReference>
<dbReference type="AlphaFoldDB" id="S8EJ58"/>
<evidence type="ECO:0000313" key="3">
    <source>
        <dbReference type="Proteomes" id="UP000015241"/>
    </source>
</evidence>
<dbReference type="PROSITE" id="PS50011">
    <property type="entry name" value="PROTEIN_KINASE_DOM"/>
    <property type="match status" value="1"/>
</dbReference>
<accession>S8EJ58</accession>
<feature type="non-terminal residue" evidence="2">
    <location>
        <position position="254"/>
    </location>
</feature>
<dbReference type="Gene3D" id="1.10.510.10">
    <property type="entry name" value="Transferase(Phosphotransferase) domain 1"/>
    <property type="match status" value="1"/>
</dbReference>
<dbReference type="GO" id="GO:0004672">
    <property type="term" value="F:protein kinase activity"/>
    <property type="evidence" value="ECO:0007669"/>
    <property type="project" value="InterPro"/>
</dbReference>
<dbReference type="STRING" id="743788.S8EJ58"/>
<dbReference type="InterPro" id="IPR040976">
    <property type="entry name" value="Pkinase_fungal"/>
</dbReference>
<name>S8EJ58_FOMSC</name>
<organism evidence="2 3">
    <name type="scientific">Fomitopsis schrenkii</name>
    <name type="common">Brown rot fungus</name>
    <dbReference type="NCBI Taxonomy" id="2126942"/>
    <lineage>
        <taxon>Eukaryota</taxon>
        <taxon>Fungi</taxon>
        <taxon>Dikarya</taxon>
        <taxon>Basidiomycota</taxon>
        <taxon>Agaricomycotina</taxon>
        <taxon>Agaricomycetes</taxon>
        <taxon>Polyporales</taxon>
        <taxon>Fomitopsis</taxon>
    </lineage>
</organism>
<dbReference type="InParanoid" id="S8EJ58"/>
<dbReference type="Pfam" id="PF17667">
    <property type="entry name" value="Pkinase_fungal"/>
    <property type="match status" value="1"/>
</dbReference>
<dbReference type="InterPro" id="IPR011009">
    <property type="entry name" value="Kinase-like_dom_sf"/>
</dbReference>
<dbReference type="GO" id="GO:0005524">
    <property type="term" value="F:ATP binding"/>
    <property type="evidence" value="ECO:0007669"/>
    <property type="project" value="InterPro"/>
</dbReference>
<dbReference type="InterPro" id="IPR000719">
    <property type="entry name" value="Prot_kinase_dom"/>
</dbReference>
<dbReference type="Proteomes" id="UP000015241">
    <property type="component" value="Unassembled WGS sequence"/>
</dbReference>
<keyword evidence="3" id="KW-1185">Reference proteome</keyword>
<dbReference type="EMBL" id="KE504130">
    <property type="protein sequence ID" value="EPT03334.1"/>
    <property type="molecule type" value="Genomic_DNA"/>
</dbReference>
<evidence type="ECO:0000259" key="1">
    <source>
        <dbReference type="PROSITE" id="PS50011"/>
    </source>
</evidence>
<protein>
    <recommendedName>
        <fullName evidence="1">Protein kinase domain-containing protein</fullName>
    </recommendedName>
</protein>
<dbReference type="OrthoDB" id="3270165at2759"/>
<dbReference type="HOGENOM" id="CLU_059058_0_0_1"/>
<proteinExistence type="predicted"/>
<sequence length="254" mass="29332">MLGHLTISSFHNDDAKQRFNERCQVRICLHTVGTPLADFQSTRELILAFRDAIEGHRQAYELGGVIHRDISEGNVMMARHSARFRGFIHDFDYSFIPVEARDGSLPSRMGEVLQRARERTGTQLFMAIEILRSKVTHEARHDLESFYWLLVYILLRHTNHGHWRWKAAFDALFTVVSWDQAAAMKFCWITRPTAPLTIPGNAPLHDLLEGLRDALEFNFPQRRFPVQRVTHAQILTLFDQALASENWPKDDAAL</sequence>
<evidence type="ECO:0000313" key="2">
    <source>
        <dbReference type="EMBL" id="EPT03334.1"/>
    </source>
</evidence>